<evidence type="ECO:0000313" key="3">
    <source>
        <dbReference type="EMBL" id="KAK5692631.1"/>
    </source>
</evidence>
<protein>
    <recommendedName>
        <fullName evidence="2">F-box domain-containing protein</fullName>
    </recommendedName>
</protein>
<sequence length="223" mass="24601">MASTAVFATTELLEHILSSLALVDLAHAERVSRKWCDVIASSVQMKQALFTEAVPAELFAIVPDAAKRTNKRELLLSADKSWPIMVVDVHPALVATATSAPGLSTDITCTIDIDLPTGSEKWRNCYVSQPPCKKVELVLQIQENWDQRRGQVFIEDDIGVKFGDIADGVMTTRSQNRSVGSLETRSSVATWELDSITMWDCVQSNDPKVIEAVRAKRVKEMLG</sequence>
<feature type="chain" id="PRO_5042927609" description="F-box domain-containing protein" evidence="1">
    <location>
        <begin position="29"/>
        <end position="223"/>
    </location>
</feature>
<dbReference type="InterPro" id="IPR001810">
    <property type="entry name" value="F-box_dom"/>
</dbReference>
<proteinExistence type="predicted"/>
<gene>
    <name evidence="3" type="ORF">LTR97_010943</name>
</gene>
<evidence type="ECO:0000313" key="4">
    <source>
        <dbReference type="Proteomes" id="UP001310594"/>
    </source>
</evidence>
<feature type="domain" description="F-box" evidence="2">
    <location>
        <begin position="10"/>
        <end position="41"/>
    </location>
</feature>
<dbReference type="EMBL" id="JAVRQU010000019">
    <property type="protein sequence ID" value="KAK5692631.1"/>
    <property type="molecule type" value="Genomic_DNA"/>
</dbReference>
<dbReference type="SUPFAM" id="SSF81383">
    <property type="entry name" value="F-box domain"/>
    <property type="match status" value="1"/>
</dbReference>
<name>A0AAN8A0G6_9PEZI</name>
<keyword evidence="1" id="KW-0732">Signal</keyword>
<comment type="caution">
    <text evidence="3">The sequence shown here is derived from an EMBL/GenBank/DDBJ whole genome shotgun (WGS) entry which is preliminary data.</text>
</comment>
<dbReference type="Gene3D" id="1.20.1280.50">
    <property type="match status" value="1"/>
</dbReference>
<evidence type="ECO:0000256" key="1">
    <source>
        <dbReference type="SAM" id="SignalP"/>
    </source>
</evidence>
<dbReference type="AlphaFoldDB" id="A0AAN8A0G6"/>
<reference evidence="3" key="1">
    <citation type="submission" date="2023-08" db="EMBL/GenBank/DDBJ databases">
        <title>Black Yeasts Isolated from many extreme environments.</title>
        <authorList>
            <person name="Coleine C."/>
            <person name="Stajich J.E."/>
            <person name="Selbmann L."/>
        </authorList>
    </citation>
    <scope>NUCLEOTIDE SEQUENCE</scope>
    <source>
        <strain evidence="3">CCFEE 5810</strain>
    </source>
</reference>
<organism evidence="3 4">
    <name type="scientific">Elasticomyces elasticus</name>
    <dbReference type="NCBI Taxonomy" id="574655"/>
    <lineage>
        <taxon>Eukaryota</taxon>
        <taxon>Fungi</taxon>
        <taxon>Dikarya</taxon>
        <taxon>Ascomycota</taxon>
        <taxon>Pezizomycotina</taxon>
        <taxon>Dothideomycetes</taxon>
        <taxon>Dothideomycetidae</taxon>
        <taxon>Mycosphaerellales</taxon>
        <taxon>Teratosphaeriaceae</taxon>
        <taxon>Elasticomyces</taxon>
    </lineage>
</organism>
<accession>A0AAN8A0G6</accession>
<evidence type="ECO:0000259" key="2">
    <source>
        <dbReference type="Pfam" id="PF12937"/>
    </source>
</evidence>
<dbReference type="Proteomes" id="UP001310594">
    <property type="component" value="Unassembled WGS sequence"/>
</dbReference>
<dbReference type="InterPro" id="IPR036047">
    <property type="entry name" value="F-box-like_dom_sf"/>
</dbReference>
<feature type="signal peptide" evidence="1">
    <location>
        <begin position="1"/>
        <end position="28"/>
    </location>
</feature>
<dbReference type="CDD" id="cd09917">
    <property type="entry name" value="F-box_SF"/>
    <property type="match status" value="1"/>
</dbReference>
<dbReference type="Pfam" id="PF12937">
    <property type="entry name" value="F-box-like"/>
    <property type="match status" value="1"/>
</dbReference>